<dbReference type="AlphaFoldDB" id="A0A7I8VYP8"/>
<dbReference type="InterPro" id="IPR016025">
    <property type="entry name" value="Clathrin_H-chain_N"/>
</dbReference>
<reference evidence="1 2" key="1">
    <citation type="submission" date="2020-08" db="EMBL/GenBank/DDBJ databases">
        <authorList>
            <person name="Hejnol A."/>
        </authorList>
    </citation>
    <scope>NUCLEOTIDE SEQUENCE [LARGE SCALE GENOMIC DNA]</scope>
</reference>
<dbReference type="PANTHER" id="PTHR10292:SF1">
    <property type="entry name" value="CLATHRIN HEAVY CHAIN"/>
    <property type="match status" value="1"/>
</dbReference>
<dbReference type="PANTHER" id="PTHR10292">
    <property type="entry name" value="CLATHRIN HEAVY CHAIN RELATED"/>
    <property type="match status" value="1"/>
</dbReference>
<dbReference type="Gene3D" id="2.130.10.110">
    <property type="entry name" value="Clathrin heavy-chain terminal domain"/>
    <property type="match status" value="1"/>
</dbReference>
<dbReference type="Proteomes" id="UP000549394">
    <property type="component" value="Unassembled WGS sequence"/>
</dbReference>
<dbReference type="GO" id="GO:0030132">
    <property type="term" value="C:clathrin coat of coated pit"/>
    <property type="evidence" value="ECO:0007669"/>
    <property type="project" value="InterPro"/>
</dbReference>
<organism evidence="1 2">
    <name type="scientific">Dimorphilus gyrociliatus</name>
    <dbReference type="NCBI Taxonomy" id="2664684"/>
    <lineage>
        <taxon>Eukaryota</taxon>
        <taxon>Metazoa</taxon>
        <taxon>Spiralia</taxon>
        <taxon>Lophotrochozoa</taxon>
        <taxon>Annelida</taxon>
        <taxon>Polychaeta</taxon>
        <taxon>Polychaeta incertae sedis</taxon>
        <taxon>Dinophilidae</taxon>
        <taxon>Dimorphilus</taxon>
    </lineage>
</organism>
<evidence type="ECO:0000313" key="2">
    <source>
        <dbReference type="Proteomes" id="UP000549394"/>
    </source>
</evidence>
<keyword evidence="2" id="KW-1185">Reference proteome</keyword>
<gene>
    <name evidence="1" type="ORF">DGYR_LOCUS9039</name>
</gene>
<sequence>MQGYEPSPPIRTFELHDLPDYKIPKDRLTWSRVRLTSDKYMCITVDKPNNTTCNSQVYSFDPTSQRNQPRIQKYTIEAELAQISPAGDFIACRYKQHIVVYHRSRIINKQSKRRIRSQSSIKFWLWINNDVLAFITGDDIWYWDVHKNDKPRKVLNVAKRLSDMQIVSFEVAPNNKWFALTALVAKEEYIEGVVQLFSQDYNLGQCISAHAVHFFRYQFEGNRKESNILAVATRHKQSRFGKVYIIELGPHQNGNYALSSHSEEITFHDTTDYYDFPISIQASQHLGLLYVFTKYGKLYIHDIESSNFLYCEQISDSIVFSTVLCSQSSTPIALCTSGKIILVELNLAKLACHLKDSVSYQYLAPIIQGRDKTGNWLTIKRLNKEEIPFVDDGVESDSENSTSI</sequence>
<dbReference type="EMBL" id="CAJFCJ010000013">
    <property type="protein sequence ID" value="CAD5121039.1"/>
    <property type="molecule type" value="Genomic_DNA"/>
</dbReference>
<dbReference type="GO" id="GO:0006886">
    <property type="term" value="P:intracellular protein transport"/>
    <property type="evidence" value="ECO:0007669"/>
    <property type="project" value="InterPro"/>
</dbReference>
<dbReference type="GO" id="GO:0005198">
    <property type="term" value="F:structural molecule activity"/>
    <property type="evidence" value="ECO:0007669"/>
    <property type="project" value="InterPro"/>
</dbReference>
<accession>A0A7I8VYP8</accession>
<dbReference type="OrthoDB" id="2113814at2759"/>
<dbReference type="GO" id="GO:0032051">
    <property type="term" value="F:clathrin light chain binding"/>
    <property type="evidence" value="ECO:0007669"/>
    <property type="project" value="TreeGrafter"/>
</dbReference>
<dbReference type="SUPFAM" id="SSF50989">
    <property type="entry name" value="Clathrin heavy-chain terminal domain"/>
    <property type="match status" value="1"/>
</dbReference>
<protein>
    <submittedName>
        <fullName evidence="1">DgyrCDS9579</fullName>
    </submittedName>
</protein>
<dbReference type="GO" id="GO:0006898">
    <property type="term" value="P:receptor-mediated endocytosis"/>
    <property type="evidence" value="ECO:0007669"/>
    <property type="project" value="TreeGrafter"/>
</dbReference>
<name>A0A7I8VYP8_9ANNE</name>
<dbReference type="GO" id="GO:0071439">
    <property type="term" value="C:clathrin complex"/>
    <property type="evidence" value="ECO:0007669"/>
    <property type="project" value="TreeGrafter"/>
</dbReference>
<proteinExistence type="predicted"/>
<comment type="caution">
    <text evidence="1">The sequence shown here is derived from an EMBL/GenBank/DDBJ whole genome shotgun (WGS) entry which is preliminary data.</text>
</comment>
<evidence type="ECO:0000313" key="1">
    <source>
        <dbReference type="EMBL" id="CAD5121039.1"/>
    </source>
</evidence>
<dbReference type="GO" id="GO:0030130">
    <property type="term" value="C:clathrin coat of trans-Golgi network vesicle"/>
    <property type="evidence" value="ECO:0007669"/>
    <property type="project" value="InterPro"/>
</dbReference>